<protein>
    <submittedName>
        <fullName evidence="1">Uncharacterized protein</fullName>
    </submittedName>
</protein>
<evidence type="ECO:0000313" key="1">
    <source>
        <dbReference type="EMBL" id="QQP49667.1"/>
    </source>
</evidence>
<organism evidence="1 2">
    <name type="scientific">Caligus rogercresseyi</name>
    <name type="common">Sea louse</name>
    <dbReference type="NCBI Taxonomy" id="217165"/>
    <lineage>
        <taxon>Eukaryota</taxon>
        <taxon>Metazoa</taxon>
        <taxon>Ecdysozoa</taxon>
        <taxon>Arthropoda</taxon>
        <taxon>Crustacea</taxon>
        <taxon>Multicrustacea</taxon>
        <taxon>Hexanauplia</taxon>
        <taxon>Copepoda</taxon>
        <taxon>Siphonostomatoida</taxon>
        <taxon>Caligidae</taxon>
        <taxon>Caligus</taxon>
    </lineage>
</organism>
<keyword evidence="2" id="KW-1185">Reference proteome</keyword>
<dbReference type="Proteomes" id="UP000595437">
    <property type="component" value="Chromosome 6"/>
</dbReference>
<sequence>MPILFTRTPENLRIMRFDDEYFRFFDRRRMANETRGASKHCIERNTFPHKFKKIVRDKTSDEDVDKCTICLC</sequence>
<dbReference type="OrthoDB" id="9984778at2759"/>
<feature type="non-terminal residue" evidence="1">
    <location>
        <position position="72"/>
    </location>
</feature>
<gene>
    <name evidence="1" type="ORF">FKW44_010419</name>
</gene>
<evidence type="ECO:0000313" key="2">
    <source>
        <dbReference type="Proteomes" id="UP000595437"/>
    </source>
</evidence>
<dbReference type="EMBL" id="CP045895">
    <property type="protein sequence ID" value="QQP49667.1"/>
    <property type="molecule type" value="Genomic_DNA"/>
</dbReference>
<dbReference type="AlphaFoldDB" id="A0A7T8HGI9"/>
<reference evidence="2" key="1">
    <citation type="submission" date="2021-01" db="EMBL/GenBank/DDBJ databases">
        <title>Caligus Genome Assembly.</title>
        <authorList>
            <person name="Gallardo-Escarate C."/>
        </authorList>
    </citation>
    <scope>NUCLEOTIDE SEQUENCE [LARGE SCALE GENOMIC DNA]</scope>
</reference>
<name>A0A7T8HGI9_CALRO</name>
<proteinExistence type="predicted"/>
<accession>A0A7T8HGI9</accession>